<gene>
    <name evidence="1" type="ordered locus">PputW619_3882</name>
</gene>
<protein>
    <submittedName>
        <fullName evidence="1">Uncharacterized protein</fullName>
    </submittedName>
</protein>
<name>B1JCT7_PSEPW</name>
<organism evidence="1">
    <name type="scientific">Pseudomonas putida (strain W619)</name>
    <dbReference type="NCBI Taxonomy" id="390235"/>
    <lineage>
        <taxon>Bacteria</taxon>
        <taxon>Pseudomonadati</taxon>
        <taxon>Pseudomonadota</taxon>
        <taxon>Gammaproteobacteria</taxon>
        <taxon>Pseudomonadales</taxon>
        <taxon>Pseudomonadaceae</taxon>
        <taxon>Pseudomonas</taxon>
    </lineage>
</organism>
<dbReference type="OrthoDB" id="6898130at2"/>
<proteinExistence type="predicted"/>
<dbReference type="HOGENOM" id="CLU_142784_0_0_6"/>
<evidence type="ECO:0000313" key="1">
    <source>
        <dbReference type="EMBL" id="ACA74363.1"/>
    </source>
</evidence>
<dbReference type="KEGG" id="ppw:PputW619_3882"/>
<accession>B1JCT7</accession>
<dbReference type="eggNOG" id="ENOG5033AE7">
    <property type="taxonomic scope" value="Bacteria"/>
</dbReference>
<dbReference type="AlphaFoldDB" id="B1JCT7"/>
<sequence>MVSADNVRNWVDADVYVNLLAGVSKTLRLPINTGAIPDVILQHDANKFNAANLEPADLDVIASDTEMTRKYVSAKLQALGGSADEQEGRNPEDEDDVVIKVHPFYPNFLNIYLIELHFLSFNPTGLESYLKAVRIPGAKKYAAQLSRMYAAIAR</sequence>
<reference evidence="1" key="1">
    <citation type="submission" date="2008-02" db="EMBL/GenBank/DDBJ databases">
        <title>Complete sequence of Psuedomonas putida W619.</title>
        <authorList>
            <consortium name="US DOE Joint Genome Institute"/>
            <person name="Copeland A."/>
            <person name="Lucas S."/>
            <person name="Lapidus A."/>
            <person name="Barry K."/>
            <person name="Detter J.C."/>
            <person name="Glavina del Rio T."/>
            <person name="Dalin E."/>
            <person name="Tice H."/>
            <person name="Pitluck S."/>
            <person name="Chain P."/>
            <person name="Malfatti S."/>
            <person name="Shin M."/>
            <person name="Vergez L."/>
            <person name="Schmutz J."/>
            <person name="Larimer F."/>
            <person name="Land M."/>
            <person name="Hauser L."/>
            <person name="Kyrpides N."/>
            <person name="Kim E."/>
            <person name="Taghavi S."/>
            <person name="Vangronsveld D."/>
            <person name="van der Lelie D."/>
            <person name="Richardson P."/>
        </authorList>
    </citation>
    <scope>NUCLEOTIDE SEQUENCE</scope>
    <source>
        <strain evidence="1">W619</strain>
    </source>
</reference>
<dbReference type="EMBL" id="CP000949">
    <property type="protein sequence ID" value="ACA74363.1"/>
    <property type="molecule type" value="Genomic_DNA"/>
</dbReference>